<organism evidence="2 3">
    <name type="scientific">Microbulbifer okhotskensis</name>
    <dbReference type="NCBI Taxonomy" id="2926617"/>
    <lineage>
        <taxon>Bacteria</taxon>
        <taxon>Pseudomonadati</taxon>
        <taxon>Pseudomonadota</taxon>
        <taxon>Gammaproteobacteria</taxon>
        <taxon>Cellvibrionales</taxon>
        <taxon>Microbulbiferaceae</taxon>
        <taxon>Microbulbifer</taxon>
    </lineage>
</organism>
<name>A0A9X2J992_9GAMM</name>
<feature type="compositionally biased region" description="Basic residues" evidence="1">
    <location>
        <begin position="1"/>
        <end position="10"/>
    </location>
</feature>
<protein>
    <recommendedName>
        <fullName evidence="4">Phage virion morphogenesis family protein</fullName>
    </recommendedName>
</protein>
<reference evidence="2" key="1">
    <citation type="journal article" date="2022" name="Arch. Microbiol.">
        <title>Microbulbifer okhotskensis sp. nov., isolated from a deep bottom sediment of the Okhotsk Sea.</title>
        <authorList>
            <person name="Romanenko L."/>
            <person name="Kurilenko V."/>
            <person name="Otstavnykh N."/>
            <person name="Velansky P."/>
            <person name="Isaeva M."/>
            <person name="Mikhailov V."/>
        </authorList>
    </citation>
    <scope>NUCLEOTIDE SEQUENCE</scope>
    <source>
        <strain evidence="2">OS29</strain>
    </source>
</reference>
<comment type="caution">
    <text evidence="2">The sequence shown here is derived from an EMBL/GenBank/DDBJ whole genome shotgun (WGS) entry which is preliminary data.</text>
</comment>
<evidence type="ECO:0000313" key="3">
    <source>
        <dbReference type="Proteomes" id="UP001139028"/>
    </source>
</evidence>
<evidence type="ECO:0008006" key="4">
    <source>
        <dbReference type="Google" id="ProtNLM"/>
    </source>
</evidence>
<keyword evidence="3" id="KW-1185">Reference proteome</keyword>
<gene>
    <name evidence="2" type="ORF">MO867_18825</name>
</gene>
<sequence length="179" mass="20713">MRAYSRKRLREQRGLDGKSWKKRKNGKKKMLRGLSKKMRARSVGLSGEVFFANGKTAEIAYQHQHGMPEEWTGKKAEKVYGKPDYKDPATRYQARALKKEGYKVRLPNGRKKKPTMRWIMENLSLGQAGLILRILRDDPGESRWVIELPDRSFLGTTRQEIDKLASMIFDETSGRINSI</sequence>
<proteinExistence type="predicted"/>
<dbReference type="AlphaFoldDB" id="A0A9X2J992"/>
<dbReference type="Proteomes" id="UP001139028">
    <property type="component" value="Unassembled WGS sequence"/>
</dbReference>
<evidence type="ECO:0000313" key="2">
    <source>
        <dbReference type="EMBL" id="MCO1336391.1"/>
    </source>
</evidence>
<dbReference type="EMBL" id="JALBWM010000131">
    <property type="protein sequence ID" value="MCO1336391.1"/>
    <property type="molecule type" value="Genomic_DNA"/>
</dbReference>
<dbReference type="RefSeq" id="WP_252472014.1">
    <property type="nucleotide sequence ID" value="NZ_JALBWM010000131.1"/>
</dbReference>
<feature type="region of interest" description="Disordered" evidence="1">
    <location>
        <begin position="1"/>
        <end position="29"/>
    </location>
</feature>
<accession>A0A9X2J992</accession>
<evidence type="ECO:0000256" key="1">
    <source>
        <dbReference type="SAM" id="MobiDB-lite"/>
    </source>
</evidence>
<feature type="compositionally biased region" description="Basic residues" evidence="1">
    <location>
        <begin position="20"/>
        <end position="29"/>
    </location>
</feature>